<dbReference type="InterPro" id="IPR002125">
    <property type="entry name" value="CMP_dCMP_dom"/>
</dbReference>
<keyword evidence="1" id="KW-0378">Hydrolase</keyword>
<dbReference type="Gene3D" id="3.40.140.10">
    <property type="entry name" value="Cytidine Deaminase, domain 2"/>
    <property type="match status" value="1"/>
</dbReference>
<feature type="binding site" evidence="3">
    <location>
        <position position="102"/>
    </location>
    <ligand>
        <name>Zn(2+)</name>
        <dbReference type="ChEBI" id="CHEBI:29105"/>
        <note>catalytic</note>
    </ligand>
</feature>
<dbReference type="InterPro" id="IPR015517">
    <property type="entry name" value="dCMP_deaminase-rel"/>
</dbReference>
<dbReference type="PROSITE" id="PS51747">
    <property type="entry name" value="CYT_DCMP_DEAMINASES_2"/>
    <property type="match status" value="1"/>
</dbReference>
<evidence type="ECO:0000256" key="3">
    <source>
        <dbReference type="PIRSR" id="PIRSR006019-2"/>
    </source>
</evidence>
<gene>
    <name evidence="5" type="primary">cd</name>
    <name evidence="5" type="ORF">PaMx28_50</name>
</gene>
<dbReference type="PANTHER" id="PTHR11086:SF18">
    <property type="entry name" value="DEOXYCYTIDYLATE DEAMINASE"/>
    <property type="match status" value="1"/>
</dbReference>
<dbReference type="Pfam" id="PF00383">
    <property type="entry name" value="dCMP_cyt_deam_1"/>
    <property type="match status" value="1"/>
</dbReference>
<dbReference type="SUPFAM" id="SSF53927">
    <property type="entry name" value="Cytidine deaminase-like"/>
    <property type="match status" value="1"/>
</dbReference>
<keyword evidence="3" id="KW-0479">Metal-binding</keyword>
<reference evidence="5 6" key="1">
    <citation type="journal article" date="2012" name="Appl. Environ. Microbiol.">
        <title>High Diversity and Novel Species of Pseudomonas aeruginosa Bacteriophages.</title>
        <authorList>
            <person name="Sepulveda-Robles O."/>
            <person name="Kameyama L."/>
            <person name="Guarneros G."/>
        </authorList>
    </citation>
    <scope>NUCLEOTIDE SEQUENCE [LARGE SCALE GENOMIC DNA]</scope>
</reference>
<dbReference type="GO" id="GO:0004132">
    <property type="term" value="F:dCMP deaminase activity"/>
    <property type="evidence" value="ECO:0007669"/>
    <property type="project" value="InterPro"/>
</dbReference>
<feature type="binding site" evidence="3">
    <location>
        <position position="77"/>
    </location>
    <ligand>
        <name>Zn(2+)</name>
        <dbReference type="ChEBI" id="CHEBI:29105"/>
        <note>catalytic</note>
    </ligand>
</feature>
<accession>A0A0S0N7R4</accession>
<evidence type="ECO:0000259" key="4">
    <source>
        <dbReference type="PROSITE" id="PS51747"/>
    </source>
</evidence>
<feature type="active site" description="Proton donor" evidence="2">
    <location>
        <position position="79"/>
    </location>
</feature>
<feature type="binding site" evidence="3">
    <location>
        <position position="105"/>
    </location>
    <ligand>
        <name>Zn(2+)</name>
        <dbReference type="ChEBI" id="CHEBI:29105"/>
        <note>catalytic</note>
    </ligand>
</feature>
<dbReference type="GO" id="GO:0008270">
    <property type="term" value="F:zinc ion binding"/>
    <property type="evidence" value="ECO:0007669"/>
    <property type="project" value="InterPro"/>
</dbReference>
<dbReference type="InterPro" id="IPR016193">
    <property type="entry name" value="Cytidine_deaminase-like"/>
</dbReference>
<dbReference type="OrthoDB" id="10605at10239"/>
<comment type="cofactor">
    <cofactor evidence="3">
        <name>Zn(2+)</name>
        <dbReference type="ChEBI" id="CHEBI:29105"/>
    </cofactor>
</comment>
<sequence>MDEAPIKRSQWYWDRFFLDLAQQVALLSKDPDRKVGAVLASADRRQVSFGFNGLPEDVPDLPSLLADRDFKNAHMRHAEDNCLRQAPFNPRGCSLYVTRYPCLPCATKIVEAGVARLVVPEQPDFGHARWGQSWAEAEGLLLRRGVYIISHNEE</sequence>
<evidence type="ECO:0000313" key="5">
    <source>
        <dbReference type="EMBL" id="ALH23650.1"/>
    </source>
</evidence>
<name>A0A0S0N7R4_9CAUD</name>
<dbReference type="GeneID" id="26637100"/>
<keyword evidence="6" id="KW-1185">Reference proteome</keyword>
<evidence type="ECO:0000313" key="6">
    <source>
        <dbReference type="Proteomes" id="UP000203193"/>
    </source>
</evidence>
<dbReference type="GO" id="GO:0006220">
    <property type="term" value="P:pyrimidine nucleotide metabolic process"/>
    <property type="evidence" value="ECO:0007669"/>
    <property type="project" value="InterPro"/>
</dbReference>
<proteinExistence type="predicted"/>
<evidence type="ECO:0000256" key="1">
    <source>
        <dbReference type="ARBA" id="ARBA00022801"/>
    </source>
</evidence>
<evidence type="ECO:0000256" key="2">
    <source>
        <dbReference type="PIRSR" id="PIRSR006019-1"/>
    </source>
</evidence>
<dbReference type="KEGG" id="vg:26637100"/>
<dbReference type="InterPro" id="IPR016473">
    <property type="entry name" value="dCMP_deaminase"/>
</dbReference>
<dbReference type="RefSeq" id="YP_009210662.1">
    <property type="nucleotide sequence ID" value="NC_028931.1"/>
</dbReference>
<dbReference type="Proteomes" id="UP000203193">
    <property type="component" value="Segment"/>
</dbReference>
<keyword evidence="3" id="KW-0862">Zinc</keyword>
<feature type="domain" description="CMP/dCMP-type deaminase" evidence="4">
    <location>
        <begin position="12"/>
        <end position="130"/>
    </location>
</feature>
<dbReference type="PANTHER" id="PTHR11086">
    <property type="entry name" value="DEOXYCYTIDYLATE DEAMINASE-RELATED"/>
    <property type="match status" value="1"/>
</dbReference>
<dbReference type="EMBL" id="JQ067089">
    <property type="protein sequence ID" value="ALH23650.1"/>
    <property type="molecule type" value="Genomic_DNA"/>
</dbReference>
<organism evidence="5 6">
    <name type="scientific">Pseudomonas phage PaMx28</name>
    <dbReference type="NCBI Taxonomy" id="1175659"/>
    <lineage>
        <taxon>Viruses</taxon>
        <taxon>Duplodnaviria</taxon>
        <taxon>Heunggongvirae</taxon>
        <taxon>Uroviricota</taxon>
        <taxon>Caudoviricetes</taxon>
        <taxon>Mesyanzhinovviridae</taxon>
        <taxon>Bradleyvirinae</taxon>
        <taxon>Pamexvirus</taxon>
        <taxon>Pamexvirus PaMx28</taxon>
    </lineage>
</organism>
<dbReference type="PIRSF" id="PIRSF006019">
    <property type="entry name" value="dCMP_deaminase"/>
    <property type="match status" value="1"/>
</dbReference>
<protein>
    <submittedName>
        <fullName evidence="5">Putative dCMP deaminase</fullName>
    </submittedName>
</protein>